<dbReference type="GO" id="GO:0004806">
    <property type="term" value="F:triacylglycerol lipase activity"/>
    <property type="evidence" value="ECO:0007669"/>
    <property type="project" value="InterPro"/>
</dbReference>
<dbReference type="Gene3D" id="3.40.50.1820">
    <property type="entry name" value="alpha/beta hydrolase"/>
    <property type="match status" value="1"/>
</dbReference>
<feature type="non-terminal residue" evidence="1">
    <location>
        <position position="311"/>
    </location>
</feature>
<keyword evidence="2" id="KW-1185">Reference proteome</keyword>
<dbReference type="AlphaFoldDB" id="A0AA38CEN3"/>
<evidence type="ECO:0000313" key="2">
    <source>
        <dbReference type="Proteomes" id="UP000824469"/>
    </source>
</evidence>
<dbReference type="GO" id="GO:0006629">
    <property type="term" value="P:lipid metabolic process"/>
    <property type="evidence" value="ECO:0007669"/>
    <property type="project" value="InterPro"/>
</dbReference>
<comment type="caution">
    <text evidence="1">The sequence shown here is derived from an EMBL/GenBank/DDBJ whole genome shotgun (WGS) entry which is preliminary data.</text>
</comment>
<accession>A0AA38CEN3</accession>
<dbReference type="PANTHER" id="PTHR46086:SF3">
    <property type="entry name" value="TRIACYLGLYCEROL LIPASE OBL1"/>
    <property type="match status" value="1"/>
</dbReference>
<gene>
    <name evidence="1" type="ORF">KI387_011604</name>
</gene>
<dbReference type="InterPro" id="IPR029058">
    <property type="entry name" value="AB_hydrolase_fold"/>
</dbReference>
<dbReference type="SUPFAM" id="SSF53474">
    <property type="entry name" value="alpha/beta-Hydrolases"/>
    <property type="match status" value="1"/>
</dbReference>
<sequence length="311" mass="35346">SIVIAKRDSEKFISLIGIIERRSDLYNNDHDDQHDDLNTIGSISMDPGDRFFADISVMASTLVYENKLVIRKRVNQVWKKKYSTQAFVFCDKEVDAKLIVIAFRGTEPFQADDYITDLDFSWYEYSPTMGKVHFGFIEALGMENRSNHNKTSYNLRKQDPDKPLAYYVLRKILKKPTTSQQKCKIHCDRSQSWRSPCCNVFSNVICAGGGNFVGETAGYLYIWTAKNTGQDSQQKFFTSVLHTHKNNRPLGSVAEFNFALQKGKGIQRNQSISYLQNIGNSVSRDFSAQSSKLYKCSETGSSKAQPNIENA</sequence>
<evidence type="ECO:0000313" key="1">
    <source>
        <dbReference type="EMBL" id="KAH9300021.1"/>
    </source>
</evidence>
<dbReference type="EMBL" id="JAHRHJ020000009">
    <property type="protein sequence ID" value="KAH9300021.1"/>
    <property type="molecule type" value="Genomic_DNA"/>
</dbReference>
<reference evidence="1 2" key="1">
    <citation type="journal article" date="2021" name="Nat. Plants">
        <title>The Taxus genome provides insights into paclitaxel biosynthesis.</title>
        <authorList>
            <person name="Xiong X."/>
            <person name="Gou J."/>
            <person name="Liao Q."/>
            <person name="Li Y."/>
            <person name="Zhou Q."/>
            <person name="Bi G."/>
            <person name="Li C."/>
            <person name="Du R."/>
            <person name="Wang X."/>
            <person name="Sun T."/>
            <person name="Guo L."/>
            <person name="Liang H."/>
            <person name="Lu P."/>
            <person name="Wu Y."/>
            <person name="Zhang Z."/>
            <person name="Ro D.K."/>
            <person name="Shang Y."/>
            <person name="Huang S."/>
            <person name="Yan J."/>
        </authorList>
    </citation>
    <scope>NUCLEOTIDE SEQUENCE [LARGE SCALE GENOMIC DNA]</scope>
    <source>
        <strain evidence="1">Ta-2019</strain>
    </source>
</reference>
<name>A0AA38CEN3_TAXCH</name>
<dbReference type="InterPro" id="IPR044819">
    <property type="entry name" value="OBL-like"/>
</dbReference>
<protein>
    <submittedName>
        <fullName evidence="1">Uncharacterized protein</fullName>
    </submittedName>
</protein>
<organism evidence="1 2">
    <name type="scientific">Taxus chinensis</name>
    <name type="common">Chinese yew</name>
    <name type="synonym">Taxus wallichiana var. chinensis</name>
    <dbReference type="NCBI Taxonomy" id="29808"/>
    <lineage>
        <taxon>Eukaryota</taxon>
        <taxon>Viridiplantae</taxon>
        <taxon>Streptophyta</taxon>
        <taxon>Embryophyta</taxon>
        <taxon>Tracheophyta</taxon>
        <taxon>Spermatophyta</taxon>
        <taxon>Pinopsida</taxon>
        <taxon>Pinidae</taxon>
        <taxon>Conifers II</taxon>
        <taxon>Cupressales</taxon>
        <taxon>Taxaceae</taxon>
        <taxon>Taxus</taxon>
    </lineage>
</organism>
<dbReference type="PANTHER" id="PTHR46086">
    <property type="entry name" value="ALPHA/BETA-HYDROLASES SUPERFAMILY PROTEIN"/>
    <property type="match status" value="1"/>
</dbReference>
<dbReference type="Proteomes" id="UP000824469">
    <property type="component" value="Unassembled WGS sequence"/>
</dbReference>
<proteinExistence type="predicted"/>